<dbReference type="RefSeq" id="XP_001744781.1">
    <property type="nucleotide sequence ID" value="XM_001744729.1"/>
</dbReference>
<organism evidence="4 5">
    <name type="scientific">Monosiga brevicollis</name>
    <name type="common">Choanoflagellate</name>
    <dbReference type="NCBI Taxonomy" id="81824"/>
    <lineage>
        <taxon>Eukaryota</taxon>
        <taxon>Choanoflagellata</taxon>
        <taxon>Craspedida</taxon>
        <taxon>Salpingoecidae</taxon>
        <taxon>Monosiga</taxon>
    </lineage>
</organism>
<feature type="non-terminal residue" evidence="4">
    <location>
        <position position="1"/>
    </location>
</feature>
<evidence type="ECO:0000313" key="4">
    <source>
        <dbReference type="EMBL" id="EDQ90730.1"/>
    </source>
</evidence>
<dbReference type="GeneID" id="5889909"/>
<keyword evidence="2 3" id="KW-0040">ANK repeat</keyword>
<dbReference type="PROSITE" id="PS50297">
    <property type="entry name" value="ANK_REP_REGION"/>
    <property type="match status" value="2"/>
</dbReference>
<feature type="repeat" description="ANK" evidence="3">
    <location>
        <begin position="49"/>
        <end position="70"/>
    </location>
</feature>
<evidence type="ECO:0000313" key="5">
    <source>
        <dbReference type="Proteomes" id="UP000001357"/>
    </source>
</evidence>
<dbReference type="EMBL" id="CH991547">
    <property type="protein sequence ID" value="EDQ90730.1"/>
    <property type="molecule type" value="Genomic_DNA"/>
</dbReference>
<feature type="non-terminal residue" evidence="4">
    <location>
        <position position="101"/>
    </location>
</feature>
<dbReference type="PROSITE" id="PS50088">
    <property type="entry name" value="ANK_REPEAT"/>
    <property type="match status" value="2"/>
</dbReference>
<proteinExistence type="predicted"/>
<feature type="repeat" description="ANK" evidence="3">
    <location>
        <begin position="16"/>
        <end position="48"/>
    </location>
</feature>
<accession>A9UWA3</accession>
<dbReference type="KEGG" id="mbr:MONBRDRAFT_3506"/>
<dbReference type="PANTHER" id="PTHR24171">
    <property type="entry name" value="ANKYRIN REPEAT DOMAIN-CONTAINING PROTEIN 39-RELATED"/>
    <property type="match status" value="1"/>
</dbReference>
<evidence type="ECO:0000256" key="1">
    <source>
        <dbReference type="ARBA" id="ARBA00022737"/>
    </source>
</evidence>
<dbReference type="SUPFAM" id="SSF48403">
    <property type="entry name" value="Ankyrin repeat"/>
    <property type="match status" value="1"/>
</dbReference>
<protein>
    <submittedName>
        <fullName evidence="4">Uncharacterized protein</fullName>
    </submittedName>
</protein>
<dbReference type="Pfam" id="PF12796">
    <property type="entry name" value="Ank_2"/>
    <property type="match status" value="1"/>
</dbReference>
<keyword evidence="5" id="KW-1185">Reference proteome</keyword>
<dbReference type="Gene3D" id="1.25.40.20">
    <property type="entry name" value="Ankyrin repeat-containing domain"/>
    <property type="match status" value="1"/>
</dbReference>
<dbReference type="InterPro" id="IPR036770">
    <property type="entry name" value="Ankyrin_rpt-contain_sf"/>
</dbReference>
<dbReference type="InterPro" id="IPR002110">
    <property type="entry name" value="Ankyrin_rpt"/>
</dbReference>
<dbReference type="AlphaFoldDB" id="A9UWA3"/>
<name>A9UWA3_MONBE</name>
<keyword evidence="1" id="KW-0677">Repeat</keyword>
<gene>
    <name evidence="4" type="ORF">MONBRDRAFT_3506</name>
</gene>
<dbReference type="STRING" id="81824.A9UWA3"/>
<evidence type="ECO:0000256" key="2">
    <source>
        <dbReference type="ARBA" id="ARBA00023043"/>
    </source>
</evidence>
<sequence length="101" mass="11023">NVSKRTVRLVKTRNELGETPLQRAAYEGDADKVSLLLAAGAPVDVVDNNGWTPLHDAVNGQHLEVVKILLLQPDIKVNKPGGQQEQKTPLLEAVETGHREI</sequence>
<dbReference type="Proteomes" id="UP000001357">
    <property type="component" value="Unassembled WGS sequence"/>
</dbReference>
<evidence type="ECO:0000256" key="3">
    <source>
        <dbReference type="PROSITE-ProRule" id="PRU00023"/>
    </source>
</evidence>
<dbReference type="PANTHER" id="PTHR24171:SF8">
    <property type="entry name" value="BRCA1-ASSOCIATED RING DOMAIN PROTEIN 1"/>
    <property type="match status" value="1"/>
</dbReference>
<reference evidence="4 5" key="1">
    <citation type="journal article" date="2008" name="Nature">
        <title>The genome of the choanoflagellate Monosiga brevicollis and the origin of metazoans.</title>
        <authorList>
            <consortium name="JGI Sequencing"/>
            <person name="King N."/>
            <person name="Westbrook M.J."/>
            <person name="Young S.L."/>
            <person name="Kuo A."/>
            <person name="Abedin M."/>
            <person name="Chapman J."/>
            <person name="Fairclough S."/>
            <person name="Hellsten U."/>
            <person name="Isogai Y."/>
            <person name="Letunic I."/>
            <person name="Marr M."/>
            <person name="Pincus D."/>
            <person name="Putnam N."/>
            <person name="Rokas A."/>
            <person name="Wright K.J."/>
            <person name="Zuzow R."/>
            <person name="Dirks W."/>
            <person name="Good M."/>
            <person name="Goodstein D."/>
            <person name="Lemons D."/>
            <person name="Li W."/>
            <person name="Lyons J.B."/>
            <person name="Morris A."/>
            <person name="Nichols S."/>
            <person name="Richter D.J."/>
            <person name="Salamov A."/>
            <person name="Bork P."/>
            <person name="Lim W.A."/>
            <person name="Manning G."/>
            <person name="Miller W.T."/>
            <person name="McGinnis W."/>
            <person name="Shapiro H."/>
            <person name="Tjian R."/>
            <person name="Grigoriev I.V."/>
            <person name="Rokhsar D."/>
        </authorList>
    </citation>
    <scope>NUCLEOTIDE SEQUENCE [LARGE SCALE GENOMIC DNA]</scope>
    <source>
        <strain evidence="5">MX1 / ATCC 50154</strain>
    </source>
</reference>
<dbReference type="InParanoid" id="A9UWA3"/>
<dbReference type="eggNOG" id="KOG0504">
    <property type="taxonomic scope" value="Eukaryota"/>
</dbReference>
<dbReference type="SMART" id="SM00248">
    <property type="entry name" value="ANK"/>
    <property type="match status" value="2"/>
</dbReference>